<name>C0PK23_MAIZE</name>
<accession>C0PK23</accession>
<reference evidence="2" key="1">
    <citation type="journal article" date="2009" name="PLoS Genet.">
        <title>Sequencing, mapping, and analysis of 27,455 maize full-length cDNAs.</title>
        <authorList>
            <person name="Soderlund C."/>
            <person name="Descour A."/>
            <person name="Kudrna D."/>
            <person name="Bomhoff M."/>
            <person name="Boyd L."/>
            <person name="Currie J."/>
            <person name="Angelova A."/>
            <person name="Collura K."/>
            <person name="Wissotski M."/>
            <person name="Ashley E."/>
            <person name="Morrow D."/>
            <person name="Fernandes J."/>
            <person name="Walbot V."/>
            <person name="Yu Y."/>
        </authorList>
    </citation>
    <scope>NUCLEOTIDE SEQUENCE</scope>
    <source>
        <strain evidence="2">B73</strain>
    </source>
</reference>
<dbReference type="EMBL" id="BT068642">
    <property type="protein sequence ID" value="ACN35539.1"/>
    <property type="molecule type" value="mRNA"/>
</dbReference>
<feature type="region of interest" description="Disordered" evidence="1">
    <location>
        <begin position="1"/>
        <end position="51"/>
    </location>
</feature>
<dbReference type="AlphaFoldDB" id="C0PK23"/>
<reference evidence="2" key="2">
    <citation type="submission" date="2012-06" db="EMBL/GenBank/DDBJ databases">
        <authorList>
            <person name="Yu Y."/>
            <person name="Currie J."/>
            <person name="Lomeli R."/>
            <person name="Angelova A."/>
            <person name="Collura K."/>
            <person name="Wissotski M."/>
            <person name="Campos D."/>
            <person name="Kudrna D."/>
            <person name="Golser W."/>
            <person name="Ashely E."/>
            <person name="Descour A."/>
            <person name="Fernandes J."/>
            <person name="Soderlund C."/>
            <person name="Walbot V."/>
        </authorList>
    </citation>
    <scope>NUCLEOTIDE SEQUENCE</scope>
    <source>
        <strain evidence="2">B73</strain>
    </source>
</reference>
<dbReference type="HOGENOM" id="CLU_3109342_0_0_1"/>
<evidence type="ECO:0000313" key="2">
    <source>
        <dbReference type="EMBL" id="ACN35539.1"/>
    </source>
</evidence>
<evidence type="ECO:0000256" key="1">
    <source>
        <dbReference type="SAM" id="MobiDB-lite"/>
    </source>
</evidence>
<proteinExistence type="evidence at transcript level"/>
<sequence length="51" mass="5283">MVGEPARPAVAGHGDPTTAASSRPAEHPPYTATPRARPFNATKAPEFAPET</sequence>
<organism evidence="2">
    <name type="scientific">Zea mays</name>
    <name type="common">Maize</name>
    <dbReference type="NCBI Taxonomy" id="4577"/>
    <lineage>
        <taxon>Eukaryota</taxon>
        <taxon>Viridiplantae</taxon>
        <taxon>Streptophyta</taxon>
        <taxon>Embryophyta</taxon>
        <taxon>Tracheophyta</taxon>
        <taxon>Spermatophyta</taxon>
        <taxon>Magnoliopsida</taxon>
        <taxon>Liliopsida</taxon>
        <taxon>Poales</taxon>
        <taxon>Poaceae</taxon>
        <taxon>PACMAD clade</taxon>
        <taxon>Panicoideae</taxon>
        <taxon>Andropogonodae</taxon>
        <taxon>Andropogoneae</taxon>
        <taxon>Tripsacinae</taxon>
        <taxon>Zea</taxon>
    </lineage>
</organism>
<protein>
    <submittedName>
        <fullName evidence="2">Uncharacterized protein</fullName>
    </submittedName>
</protein>